<organism evidence="15 16">
    <name type="scientific">Diploptera punctata</name>
    <name type="common">Pacific beetle cockroach</name>
    <dbReference type="NCBI Taxonomy" id="6984"/>
    <lineage>
        <taxon>Eukaryota</taxon>
        <taxon>Metazoa</taxon>
        <taxon>Ecdysozoa</taxon>
        <taxon>Arthropoda</taxon>
        <taxon>Hexapoda</taxon>
        <taxon>Insecta</taxon>
        <taxon>Pterygota</taxon>
        <taxon>Neoptera</taxon>
        <taxon>Polyneoptera</taxon>
        <taxon>Dictyoptera</taxon>
        <taxon>Blattodea</taxon>
        <taxon>Blaberoidea</taxon>
        <taxon>Blaberidae</taxon>
        <taxon>Diplopterinae</taxon>
        <taxon>Diploptera</taxon>
    </lineage>
</organism>
<keyword evidence="8" id="KW-0408">Iron</keyword>
<evidence type="ECO:0000256" key="8">
    <source>
        <dbReference type="ARBA" id="ARBA00023004"/>
    </source>
</evidence>
<dbReference type="AlphaFoldDB" id="A0AAD8A770"/>
<dbReference type="GO" id="GO:0006636">
    <property type="term" value="P:unsaturated fatty acid biosynthetic process"/>
    <property type="evidence" value="ECO:0007669"/>
    <property type="project" value="TreeGrafter"/>
</dbReference>
<dbReference type="PRINTS" id="PR00075">
    <property type="entry name" value="FACDDSATRASE"/>
</dbReference>
<evidence type="ECO:0000256" key="12">
    <source>
        <dbReference type="RuleBase" id="RU000581"/>
    </source>
</evidence>
<evidence type="ECO:0000256" key="6">
    <source>
        <dbReference type="ARBA" id="ARBA00022989"/>
    </source>
</evidence>
<proteinExistence type="inferred from homology"/>
<comment type="domain">
    <text evidence="12">The histidine box domains are involved in binding the catalytic metal ions.</text>
</comment>
<keyword evidence="11 12" id="KW-0275">Fatty acid biosynthesis</keyword>
<keyword evidence="7 12" id="KW-0560">Oxidoreductase</keyword>
<evidence type="ECO:0000256" key="11">
    <source>
        <dbReference type="ARBA" id="ARBA00023160"/>
    </source>
</evidence>
<dbReference type="GO" id="GO:0005789">
    <property type="term" value="C:endoplasmic reticulum membrane"/>
    <property type="evidence" value="ECO:0007669"/>
    <property type="project" value="TreeGrafter"/>
</dbReference>
<dbReference type="Pfam" id="PF00487">
    <property type="entry name" value="FA_desaturase"/>
    <property type="match status" value="1"/>
</dbReference>
<comment type="caution">
    <text evidence="15">The sequence shown here is derived from an EMBL/GenBank/DDBJ whole genome shotgun (WGS) entry which is preliminary data.</text>
</comment>
<evidence type="ECO:0000259" key="14">
    <source>
        <dbReference type="Pfam" id="PF00487"/>
    </source>
</evidence>
<evidence type="ECO:0000256" key="10">
    <source>
        <dbReference type="ARBA" id="ARBA00023136"/>
    </source>
</evidence>
<keyword evidence="16" id="KW-1185">Reference proteome</keyword>
<keyword evidence="3 12" id="KW-0444">Lipid biosynthesis</keyword>
<keyword evidence="5" id="KW-0276">Fatty acid metabolism</keyword>
<sequence>DSPPTLKIESFELSSSATLALKLFPSALLDTADNCMDERKMAPNLTTTSTLFLTEAQKDKLYKSEIKKRGKVIQRSDLNQKQVKQEYKWDICWRNVIAFIYLHVSATYGIYLAFTAAKWQTIVWAVFVASFSAMGVTAGAHRLWCHRSYKAKWPLRLILCILQTVAFQNHLYEWVRDHRVHHKFCDTDADPHNSQRGFFFCHIGWLMIRKHPDVRNKGKTVDMSDLEKDPIVIWQRRTYFVTMPLLSFVIPTLVPYYYWGEDLFISWHVATIMRYTLSLNITWLVNSAAHMWGTKPFDTNVSAVESLTVGILAHGEGWHNYHHIFPWDYKAAELGTYRTNFTTAFIDMFAKIGWAYDLKTVSDDMVRRRAARTGDGSIYPQESRLELTHDHDNSLWGWGDSDMPEEDVKEVQSKTSAYGNKLKTACTPLTSKVIYRPLFIYRPNDITNCPDDENVNKEVAFVQGIISAAIIRQRRSSNFSHICCPIRCWHIFTQLFTILKCAAQYTLRVTDFFVYFE</sequence>
<dbReference type="PANTHER" id="PTHR11351">
    <property type="entry name" value="ACYL-COA DESATURASE"/>
    <property type="match status" value="1"/>
</dbReference>
<feature type="non-terminal residue" evidence="15">
    <location>
        <position position="1"/>
    </location>
</feature>
<evidence type="ECO:0000256" key="7">
    <source>
        <dbReference type="ARBA" id="ARBA00023002"/>
    </source>
</evidence>
<dbReference type="GO" id="GO:0005506">
    <property type="term" value="F:iron ion binding"/>
    <property type="evidence" value="ECO:0007669"/>
    <property type="project" value="TreeGrafter"/>
</dbReference>
<keyword evidence="10 13" id="KW-0472">Membrane</keyword>
<dbReference type="CDD" id="cd03505">
    <property type="entry name" value="Delta9-FADS-like"/>
    <property type="match status" value="1"/>
</dbReference>
<gene>
    <name evidence="15" type="ORF">L9F63_014712</name>
</gene>
<evidence type="ECO:0000256" key="5">
    <source>
        <dbReference type="ARBA" id="ARBA00022832"/>
    </source>
</evidence>
<feature type="transmembrane region" description="Helical" evidence="13">
    <location>
        <begin position="238"/>
        <end position="259"/>
    </location>
</feature>
<feature type="domain" description="Fatty acid desaturase" evidence="14">
    <location>
        <begin position="119"/>
        <end position="326"/>
    </location>
</feature>
<comment type="subcellular location">
    <subcellularLocation>
        <location evidence="1">Membrane</location>
        <topology evidence="1">Multi-pass membrane protein</topology>
    </subcellularLocation>
</comment>
<dbReference type="GO" id="GO:0004768">
    <property type="term" value="F:stearoyl-CoA 9-desaturase activity"/>
    <property type="evidence" value="ECO:0007669"/>
    <property type="project" value="TreeGrafter"/>
</dbReference>
<evidence type="ECO:0000256" key="3">
    <source>
        <dbReference type="ARBA" id="ARBA00022516"/>
    </source>
</evidence>
<evidence type="ECO:0000313" key="15">
    <source>
        <dbReference type="EMBL" id="KAJ9593739.1"/>
    </source>
</evidence>
<comment type="similarity">
    <text evidence="2 12">Belongs to the fatty acid desaturase type 1 family.</text>
</comment>
<evidence type="ECO:0000256" key="2">
    <source>
        <dbReference type="ARBA" id="ARBA00009295"/>
    </source>
</evidence>
<name>A0AAD8A770_DIPPU</name>
<keyword evidence="9" id="KW-0443">Lipid metabolism</keyword>
<evidence type="ECO:0000313" key="16">
    <source>
        <dbReference type="Proteomes" id="UP001233999"/>
    </source>
</evidence>
<feature type="transmembrane region" description="Helical" evidence="13">
    <location>
        <begin position="122"/>
        <end position="144"/>
    </location>
</feature>
<reference evidence="15" key="2">
    <citation type="submission" date="2023-05" db="EMBL/GenBank/DDBJ databases">
        <authorList>
            <person name="Fouks B."/>
        </authorList>
    </citation>
    <scope>NUCLEOTIDE SEQUENCE</scope>
    <source>
        <strain evidence="15">Stay&amp;Tobe</strain>
        <tissue evidence="15">Testes</tissue>
    </source>
</reference>
<dbReference type="Proteomes" id="UP001233999">
    <property type="component" value="Unassembled WGS sequence"/>
</dbReference>
<feature type="non-terminal residue" evidence="15">
    <location>
        <position position="517"/>
    </location>
</feature>
<dbReference type="PANTHER" id="PTHR11351:SF98">
    <property type="entry name" value="RE43130P"/>
    <property type="match status" value="1"/>
</dbReference>
<evidence type="ECO:0000256" key="13">
    <source>
        <dbReference type="SAM" id="Phobius"/>
    </source>
</evidence>
<evidence type="ECO:0000256" key="1">
    <source>
        <dbReference type="ARBA" id="ARBA00004141"/>
    </source>
</evidence>
<keyword evidence="4 12" id="KW-0812">Transmembrane</keyword>
<protein>
    <recommendedName>
        <fullName evidence="14">Fatty acid desaturase domain-containing protein</fullName>
    </recommendedName>
</protein>
<dbReference type="InterPro" id="IPR005804">
    <property type="entry name" value="FA_desaturase_dom"/>
</dbReference>
<feature type="transmembrane region" description="Helical" evidence="13">
    <location>
        <begin position="96"/>
        <end position="116"/>
    </location>
</feature>
<keyword evidence="6 13" id="KW-1133">Transmembrane helix</keyword>
<evidence type="ECO:0000256" key="9">
    <source>
        <dbReference type="ARBA" id="ARBA00023098"/>
    </source>
</evidence>
<dbReference type="InterPro" id="IPR015876">
    <property type="entry name" value="Acyl-CoA_DS"/>
</dbReference>
<accession>A0AAD8A770</accession>
<reference evidence="15" key="1">
    <citation type="journal article" date="2023" name="IScience">
        <title>Live-bearing cockroach genome reveals convergent evolutionary mechanisms linked to viviparity in insects and beyond.</title>
        <authorList>
            <person name="Fouks B."/>
            <person name="Harrison M.C."/>
            <person name="Mikhailova A.A."/>
            <person name="Marchal E."/>
            <person name="English S."/>
            <person name="Carruthers M."/>
            <person name="Jennings E.C."/>
            <person name="Chiamaka E.L."/>
            <person name="Frigard R.A."/>
            <person name="Pippel M."/>
            <person name="Attardo G.M."/>
            <person name="Benoit J.B."/>
            <person name="Bornberg-Bauer E."/>
            <person name="Tobe S.S."/>
        </authorList>
    </citation>
    <scope>NUCLEOTIDE SEQUENCE</scope>
    <source>
        <strain evidence="15">Stay&amp;Tobe</strain>
    </source>
</reference>
<comment type="cofactor">
    <cofactor evidence="12">
        <name>Fe(2+)</name>
        <dbReference type="ChEBI" id="CHEBI:29033"/>
    </cofactor>
</comment>
<dbReference type="EMBL" id="JASPKZ010003409">
    <property type="protein sequence ID" value="KAJ9593739.1"/>
    <property type="molecule type" value="Genomic_DNA"/>
</dbReference>
<evidence type="ECO:0000256" key="4">
    <source>
        <dbReference type="ARBA" id="ARBA00022692"/>
    </source>
</evidence>